<dbReference type="EMBL" id="JABFTP020000103">
    <property type="protein sequence ID" value="KAL3277644.1"/>
    <property type="molecule type" value="Genomic_DNA"/>
</dbReference>
<feature type="region of interest" description="Disordered" evidence="1">
    <location>
        <begin position="1"/>
        <end position="41"/>
    </location>
</feature>
<evidence type="ECO:0000256" key="1">
    <source>
        <dbReference type="SAM" id="MobiDB-lite"/>
    </source>
</evidence>
<accession>A0ABD2NGE0</accession>
<gene>
    <name evidence="2" type="ORF">HHI36_012984</name>
</gene>
<dbReference type="Proteomes" id="UP001516400">
    <property type="component" value="Unassembled WGS sequence"/>
</dbReference>
<feature type="compositionally biased region" description="Basic residues" evidence="1">
    <location>
        <begin position="1"/>
        <end position="12"/>
    </location>
</feature>
<organism evidence="2 3">
    <name type="scientific">Cryptolaemus montrouzieri</name>
    <dbReference type="NCBI Taxonomy" id="559131"/>
    <lineage>
        <taxon>Eukaryota</taxon>
        <taxon>Metazoa</taxon>
        <taxon>Ecdysozoa</taxon>
        <taxon>Arthropoda</taxon>
        <taxon>Hexapoda</taxon>
        <taxon>Insecta</taxon>
        <taxon>Pterygota</taxon>
        <taxon>Neoptera</taxon>
        <taxon>Endopterygota</taxon>
        <taxon>Coleoptera</taxon>
        <taxon>Polyphaga</taxon>
        <taxon>Cucujiformia</taxon>
        <taxon>Coccinelloidea</taxon>
        <taxon>Coccinellidae</taxon>
        <taxon>Scymninae</taxon>
        <taxon>Scymnini</taxon>
        <taxon>Cryptolaemus</taxon>
    </lineage>
</organism>
<protein>
    <submittedName>
        <fullName evidence="2">Uncharacterized protein</fullName>
    </submittedName>
</protein>
<evidence type="ECO:0000313" key="2">
    <source>
        <dbReference type="EMBL" id="KAL3277644.1"/>
    </source>
</evidence>
<name>A0ABD2NGE0_9CUCU</name>
<proteinExistence type="predicted"/>
<dbReference type="AlphaFoldDB" id="A0ABD2NGE0"/>
<comment type="caution">
    <text evidence="2">The sequence shown here is derived from an EMBL/GenBank/DDBJ whole genome shotgun (WGS) entry which is preliminary data.</text>
</comment>
<feature type="compositionally biased region" description="Basic and acidic residues" evidence="1">
    <location>
        <begin position="20"/>
        <end position="29"/>
    </location>
</feature>
<evidence type="ECO:0000313" key="3">
    <source>
        <dbReference type="Proteomes" id="UP001516400"/>
    </source>
</evidence>
<sequence length="94" mass="10818">MKKNREKNHPKKNSPIQSDCPKDKEEPIKIESPSEDLVDSDNEQTFSNWLSSSQGTENLKLFVLGNSLLLFLAITWPKIAQATNAIYELYKEYM</sequence>
<reference evidence="2 3" key="1">
    <citation type="journal article" date="2021" name="BMC Biol.">
        <title>Horizontally acquired antibacterial genes associated with adaptive radiation of ladybird beetles.</title>
        <authorList>
            <person name="Li H.S."/>
            <person name="Tang X.F."/>
            <person name="Huang Y.H."/>
            <person name="Xu Z.Y."/>
            <person name="Chen M.L."/>
            <person name="Du X.Y."/>
            <person name="Qiu B.Y."/>
            <person name="Chen P.T."/>
            <person name="Zhang W."/>
            <person name="Slipinski A."/>
            <person name="Escalona H.E."/>
            <person name="Waterhouse R.M."/>
            <person name="Zwick A."/>
            <person name="Pang H."/>
        </authorList>
    </citation>
    <scope>NUCLEOTIDE SEQUENCE [LARGE SCALE GENOMIC DNA]</scope>
    <source>
        <strain evidence="2">SYSU2018</strain>
    </source>
</reference>
<keyword evidence="3" id="KW-1185">Reference proteome</keyword>